<evidence type="ECO:0000313" key="3">
    <source>
        <dbReference type="Proteomes" id="UP000028500"/>
    </source>
</evidence>
<protein>
    <recommendedName>
        <fullName evidence="1">AbiTii domain-containing protein</fullName>
    </recommendedName>
</protein>
<dbReference type="AlphaFoldDB" id="A0A077PL71"/>
<sequence>MVGRDYCYQYGKVFILLRQFKRELDTTEKGFCNIATFTPVIRYYLVVRNNKIGTTIMSGLVLELQRDALNKNISVSDLLRKTLVVSKKLNIVEIETWVKNELYGYSSSEEAIPSYREIRGELAVFNPYHGLQPLYIRDVKLAEILSTREMGQSVGELDALLIDNKGKTLHVPFNQNTKNQLIKLMNVPLEPTLLVSHTEIVGILDAIRNEVLYWVLDLESREILGDRMSFTKEEKQAAAQVTYQITNNIQNMNNSQLQQDSAGANQSLVIYDTPKDFGVFIEQFKKIHEKLELDELQRRELNAEVSTMELQLKSPNPKQMCEHRGTLSYLNYQAILSF</sequence>
<dbReference type="RefSeq" id="WP_155271157.1">
    <property type="nucleotide sequence ID" value="NZ_CAWLZI010000036.1"/>
</dbReference>
<dbReference type="EMBL" id="CBSY010000226">
    <property type="protein sequence ID" value="CDH21357.1"/>
    <property type="molecule type" value="Genomic_DNA"/>
</dbReference>
<organism evidence="2 3">
    <name type="scientific">Xenorhabdus bovienii str. kraussei Quebec</name>
    <dbReference type="NCBI Taxonomy" id="1398203"/>
    <lineage>
        <taxon>Bacteria</taxon>
        <taxon>Pseudomonadati</taxon>
        <taxon>Pseudomonadota</taxon>
        <taxon>Gammaproteobacteria</taxon>
        <taxon>Enterobacterales</taxon>
        <taxon>Morganellaceae</taxon>
        <taxon>Xenorhabdus</taxon>
    </lineage>
</organism>
<dbReference type="HOGENOM" id="CLU_070824_1_0_6"/>
<name>A0A077PL71_XENBV</name>
<reference evidence="2" key="1">
    <citation type="submission" date="2013-07" db="EMBL/GenBank/DDBJ databases">
        <title>Sub-species coevolution in mutualistic symbiosis.</title>
        <authorList>
            <person name="Murfin K."/>
            <person name="Klassen J."/>
            <person name="Lee M."/>
            <person name="Forst S."/>
            <person name="Stock P."/>
            <person name="Goodrich-Blair H."/>
        </authorList>
    </citation>
    <scope>NUCLEOTIDE SEQUENCE [LARGE SCALE GENOMIC DNA]</scope>
    <source>
        <strain evidence="2">Kraussei Quebec</strain>
    </source>
</reference>
<dbReference type="Proteomes" id="UP000028500">
    <property type="component" value="Unassembled WGS sequence"/>
</dbReference>
<dbReference type="Pfam" id="PF18864">
    <property type="entry name" value="AbiTii"/>
    <property type="match status" value="1"/>
</dbReference>
<feature type="domain" description="AbiTii" evidence="1">
    <location>
        <begin position="60"/>
        <end position="242"/>
    </location>
</feature>
<keyword evidence="3" id="KW-1185">Reference proteome</keyword>
<dbReference type="OrthoDB" id="766804at2"/>
<evidence type="ECO:0000313" key="2">
    <source>
        <dbReference type="EMBL" id="CDH21357.1"/>
    </source>
</evidence>
<gene>
    <name evidence="2" type="ORF">XBKQ1_380001</name>
</gene>
<proteinExistence type="predicted"/>
<accession>A0A077PL71</accession>
<evidence type="ECO:0000259" key="1">
    <source>
        <dbReference type="Pfam" id="PF18864"/>
    </source>
</evidence>
<dbReference type="InterPro" id="IPR041304">
    <property type="entry name" value="AbiTii"/>
</dbReference>
<comment type="caution">
    <text evidence="2">The sequence shown here is derived from an EMBL/GenBank/DDBJ whole genome shotgun (WGS) entry which is preliminary data.</text>
</comment>